<dbReference type="EnsemblPlants" id="AVESA.00010b.r2.4AG0619300.1">
    <property type="protein sequence ID" value="AVESA.00010b.r2.4AG0619300.1.CDS"/>
    <property type="gene ID" value="AVESA.00010b.r2.4AG0619300"/>
</dbReference>
<evidence type="ECO:0000313" key="2">
    <source>
        <dbReference type="Proteomes" id="UP001732700"/>
    </source>
</evidence>
<reference evidence="1" key="2">
    <citation type="submission" date="2025-09" db="UniProtKB">
        <authorList>
            <consortium name="EnsemblPlants"/>
        </authorList>
    </citation>
    <scope>IDENTIFICATION</scope>
</reference>
<proteinExistence type="predicted"/>
<sequence length="470" mass="50654">MLHLLAPGKAAPTLMLRKNEAGLCCFSHGVRHLPCRGRGSGSAGAPAPALVLERTLPLSGVKLEDLQKADNARLKKHVVEYSLGGMPGLYYTRVKLGTPSKEYILQFDTGSDIPWVSCTPCKGCPTSSEDNIKLKSYNPNSSSTSSRISCSDDRCTDAIETGYAVCNTSEPPSSQCGYIQTYADGSATLGCSKLRSDNMQTDGIIGFGQNAVPAISQLNSQGLSPKVFSHCLKGSEDGGGILVLGEVVKPGIVFTPLIPSQPHYNVNLKRIAVNGKNISINSSFFTTSNAQGTIVDSGTSLTYLADGVYDPVLREIVDAIPLNSSDFGGRQCYFSSLSKVSLFPTVTLNFEGGASMTVEPKNYLLLIDHYENYDVLCIGLQPSKGIKNFQNTTILGDIVLRDKIFVYNLEKMSIGWVNCNCSLLNTSTTLVVSESSGRRAPLFYSSCTAIGVVLINVLRRCKFPHRRLVQ</sequence>
<name>A0ACD5WDS7_AVESA</name>
<keyword evidence="2" id="KW-1185">Reference proteome</keyword>
<accession>A0ACD5WDS7</accession>
<dbReference type="Proteomes" id="UP001732700">
    <property type="component" value="Chromosome 4A"/>
</dbReference>
<organism evidence="1 2">
    <name type="scientific">Avena sativa</name>
    <name type="common">Oat</name>
    <dbReference type="NCBI Taxonomy" id="4498"/>
    <lineage>
        <taxon>Eukaryota</taxon>
        <taxon>Viridiplantae</taxon>
        <taxon>Streptophyta</taxon>
        <taxon>Embryophyta</taxon>
        <taxon>Tracheophyta</taxon>
        <taxon>Spermatophyta</taxon>
        <taxon>Magnoliopsida</taxon>
        <taxon>Liliopsida</taxon>
        <taxon>Poales</taxon>
        <taxon>Poaceae</taxon>
        <taxon>BOP clade</taxon>
        <taxon>Pooideae</taxon>
        <taxon>Poodae</taxon>
        <taxon>Poeae</taxon>
        <taxon>Poeae Chloroplast Group 1 (Aveneae type)</taxon>
        <taxon>Aveninae</taxon>
        <taxon>Avena</taxon>
    </lineage>
</organism>
<protein>
    <submittedName>
        <fullName evidence="1">Uncharacterized protein</fullName>
    </submittedName>
</protein>
<evidence type="ECO:0000313" key="1">
    <source>
        <dbReference type="EnsemblPlants" id="AVESA.00010b.r2.4AG0619300.1.CDS"/>
    </source>
</evidence>
<reference evidence="1" key="1">
    <citation type="submission" date="2021-05" db="EMBL/GenBank/DDBJ databases">
        <authorList>
            <person name="Scholz U."/>
            <person name="Mascher M."/>
            <person name="Fiebig A."/>
        </authorList>
    </citation>
    <scope>NUCLEOTIDE SEQUENCE [LARGE SCALE GENOMIC DNA]</scope>
</reference>